<organism evidence="2">
    <name type="scientific">Sarcoptes scabiei</name>
    <name type="common">Itch mite</name>
    <name type="synonym">Acarus scabiei</name>
    <dbReference type="NCBI Taxonomy" id="52283"/>
    <lineage>
        <taxon>Eukaryota</taxon>
        <taxon>Metazoa</taxon>
        <taxon>Ecdysozoa</taxon>
        <taxon>Arthropoda</taxon>
        <taxon>Chelicerata</taxon>
        <taxon>Arachnida</taxon>
        <taxon>Acari</taxon>
        <taxon>Acariformes</taxon>
        <taxon>Sarcoptiformes</taxon>
        <taxon>Astigmata</taxon>
        <taxon>Psoroptidia</taxon>
        <taxon>Sarcoptoidea</taxon>
        <taxon>Sarcoptidae</taxon>
        <taxon>Sarcoptinae</taxon>
        <taxon>Sarcoptes</taxon>
    </lineage>
</organism>
<sequence>MNEHNDRKHCIVLALIEELSQRFVENRSTEKFHIGELIRSLIQHCSRLEKQEILQSNWIASIRDELFSLYQNRLNQELKDYVIALTAELTIKCKLDWIKLTEWKEKNSKFFFLLLKIISIEIEIILIECSRQKLEPSVVKNSSNKTTIDDDWLDERFPSCLVIYETIIETLLQQVDIENGDIDKVLKLSPEEIISSIETVNHTASRMIEYLTLLTDNPKLFNDRLSISSAIIRFICFYASEETELFRPQIMEIIPFLKQLLKDTRSEIQLVRDQILTVISYYE</sequence>
<dbReference type="PANTHER" id="PTHR13109">
    <property type="entry name" value="NEUROCHONDRIN"/>
    <property type="match status" value="1"/>
</dbReference>
<dbReference type="EnsemblMetazoa" id="SSS_6079s_mrna">
    <property type="protein sequence ID" value="KAF7487963.1"/>
    <property type="gene ID" value="SSS_6079"/>
</dbReference>
<dbReference type="PANTHER" id="PTHR13109:SF7">
    <property type="entry name" value="NEUROCHONDRIN"/>
    <property type="match status" value="1"/>
</dbReference>
<dbReference type="EMBL" id="WVUK01000066">
    <property type="protein sequence ID" value="KAF7487963.1"/>
    <property type="molecule type" value="Genomic_DNA"/>
</dbReference>
<dbReference type="Proteomes" id="UP000070412">
    <property type="component" value="Unassembled WGS sequence"/>
</dbReference>
<dbReference type="OMA" id="VCIEICI"/>
<gene>
    <name evidence="2" type="ORF">SSS_6079</name>
</gene>
<evidence type="ECO:0000313" key="4">
    <source>
        <dbReference type="Proteomes" id="UP000070412"/>
    </source>
</evidence>
<protein>
    <submittedName>
        <fullName evidence="2 3">Uncharacterized protein</fullName>
    </submittedName>
</protein>
<reference evidence="3" key="3">
    <citation type="submission" date="2022-06" db="UniProtKB">
        <authorList>
            <consortium name="EnsemblMetazoa"/>
        </authorList>
    </citation>
    <scope>IDENTIFICATION</scope>
</reference>
<evidence type="ECO:0000313" key="2">
    <source>
        <dbReference type="EMBL" id="KAF7487963.1"/>
    </source>
</evidence>
<accession>A0A834VBX2</accession>
<evidence type="ECO:0000256" key="1">
    <source>
        <dbReference type="ARBA" id="ARBA00006927"/>
    </source>
</evidence>
<dbReference type="InterPro" id="IPR008709">
    <property type="entry name" value="Neurochondrin"/>
</dbReference>
<dbReference type="Pfam" id="PF05536">
    <property type="entry name" value="Neurochondrin"/>
    <property type="match status" value="1"/>
</dbReference>
<evidence type="ECO:0000313" key="3">
    <source>
        <dbReference type="EnsemblMetazoa" id="KAF7487963.1"/>
    </source>
</evidence>
<proteinExistence type="inferred from homology"/>
<name>A0A834VBX2_SARSC</name>
<comment type="similarity">
    <text evidence="1">Belongs to the neurochondrin family.</text>
</comment>
<keyword evidence="4" id="KW-1185">Reference proteome</keyword>
<reference evidence="4" key="1">
    <citation type="journal article" date="2020" name="PLoS Negl. Trop. Dis.">
        <title>High-quality nuclear genome for Sarcoptes scabiei-A critical resource for a neglected parasite.</title>
        <authorList>
            <person name="Korhonen P.K."/>
            <person name="Gasser R.B."/>
            <person name="Ma G."/>
            <person name="Wang T."/>
            <person name="Stroehlein A.J."/>
            <person name="Young N.D."/>
            <person name="Ang C.S."/>
            <person name="Fernando D.D."/>
            <person name="Lu H.C."/>
            <person name="Taylor S."/>
            <person name="Reynolds S.L."/>
            <person name="Mofiz E."/>
            <person name="Najaraj S.H."/>
            <person name="Gowda H."/>
            <person name="Madugundu A."/>
            <person name="Renuse S."/>
            <person name="Holt D."/>
            <person name="Pandey A."/>
            <person name="Papenfuss A.T."/>
            <person name="Fischer K."/>
        </authorList>
    </citation>
    <scope>NUCLEOTIDE SEQUENCE [LARGE SCALE GENOMIC DNA]</scope>
</reference>
<reference evidence="2" key="2">
    <citation type="submission" date="2020-01" db="EMBL/GenBank/DDBJ databases">
        <authorList>
            <person name="Korhonen P.K.K."/>
            <person name="Guangxu M.G."/>
            <person name="Wang T.W."/>
            <person name="Stroehlein A.J.S."/>
            <person name="Young N.D."/>
            <person name="Ang C.-S.A."/>
            <person name="Fernando D.W.F."/>
            <person name="Lu H.L."/>
            <person name="Taylor S.T."/>
            <person name="Ehtesham M.E.M."/>
            <person name="Najaraj S.H.N."/>
            <person name="Harsha G.H.G."/>
            <person name="Madugundu A.M."/>
            <person name="Renuse S.R."/>
            <person name="Holt D.H."/>
            <person name="Pandey A.P."/>
            <person name="Papenfuss A.P."/>
            <person name="Gasser R.B.G."/>
            <person name="Fischer K.F."/>
        </authorList>
    </citation>
    <scope>NUCLEOTIDE SEQUENCE</scope>
    <source>
        <strain evidence="2">SSS_KF_BRIS2020</strain>
    </source>
</reference>
<dbReference type="AlphaFoldDB" id="A0A834VBX2"/>